<evidence type="ECO:0000256" key="1">
    <source>
        <dbReference type="SAM" id="MobiDB-lite"/>
    </source>
</evidence>
<name>A0A7I8BKJ0_9BURK</name>
<feature type="region of interest" description="Disordered" evidence="1">
    <location>
        <begin position="78"/>
        <end position="105"/>
    </location>
</feature>
<protein>
    <submittedName>
        <fullName evidence="2">Uncharacterized protein</fullName>
    </submittedName>
</protein>
<dbReference type="EMBL" id="AP023174">
    <property type="protein sequence ID" value="BCF88701.1"/>
    <property type="molecule type" value="Genomic_DNA"/>
</dbReference>
<dbReference type="Proteomes" id="UP000510888">
    <property type="component" value="Chromosome 1"/>
</dbReference>
<evidence type="ECO:0000313" key="2">
    <source>
        <dbReference type="EMBL" id="BCF88701.1"/>
    </source>
</evidence>
<dbReference type="RefSeq" id="WP_180719692.1">
    <property type="nucleotide sequence ID" value="NZ_AP023174.1"/>
</dbReference>
<evidence type="ECO:0000313" key="3">
    <source>
        <dbReference type="Proteomes" id="UP000510888"/>
    </source>
</evidence>
<proteinExistence type="predicted"/>
<dbReference type="AlphaFoldDB" id="A0A7I8BKJ0"/>
<sequence>MNVKPGDRAHVVGTGTVNDGAIVRVLRLDGVLSFACAEPIWLIEGNSMLGFKMGPLMIPIGVVSEAVAPDRVLQRIDDADPANDTREPVELADPVTDPETVCRTI</sequence>
<keyword evidence="3" id="KW-1185">Reference proteome</keyword>
<gene>
    <name evidence="2" type="ORF">PPGU16_17680</name>
</gene>
<dbReference type="KEGG" id="plad:PPGU16_17680"/>
<feature type="compositionally biased region" description="Basic and acidic residues" evidence="1">
    <location>
        <begin position="78"/>
        <end position="89"/>
    </location>
</feature>
<reference evidence="2 3" key="1">
    <citation type="journal article" date="2020" name="Genes (Basel)">
        <title>Genomic Comparison of Insect Gut Symbionts from Divergent Burkholderia Subclades.</title>
        <authorList>
            <person name="Takeshita K."/>
            <person name="Kikuchi Y."/>
        </authorList>
    </citation>
    <scope>NUCLEOTIDE SEQUENCE [LARGE SCALE GENOMIC DNA]</scope>
    <source>
        <strain evidence="2 3">PGU16</strain>
    </source>
</reference>
<accession>A0A7I8BKJ0</accession>
<organism evidence="2 3">
    <name type="scientific">Paraburkholderia largidicola</name>
    <dbReference type="NCBI Taxonomy" id="3014751"/>
    <lineage>
        <taxon>Bacteria</taxon>
        <taxon>Pseudomonadati</taxon>
        <taxon>Pseudomonadota</taxon>
        <taxon>Betaproteobacteria</taxon>
        <taxon>Burkholderiales</taxon>
        <taxon>Burkholderiaceae</taxon>
        <taxon>Paraburkholderia</taxon>
    </lineage>
</organism>